<dbReference type="PANTHER" id="PTHR46116:SF39">
    <property type="entry name" value="BACULOVIRAL IAP REPEAT-CONTAINING PROTEIN 6"/>
    <property type="match status" value="1"/>
</dbReference>
<dbReference type="Pfam" id="PF00179">
    <property type="entry name" value="UQ_con"/>
    <property type="match status" value="1"/>
</dbReference>
<feature type="region of interest" description="Disordered" evidence="3">
    <location>
        <begin position="605"/>
        <end position="628"/>
    </location>
</feature>
<reference evidence="5" key="1">
    <citation type="submission" date="2022-01" db="EMBL/GenBank/DDBJ databases">
        <authorList>
            <person name="Braso-Vives M."/>
        </authorList>
    </citation>
    <scope>NUCLEOTIDE SEQUENCE</scope>
</reference>
<dbReference type="GO" id="GO:0005634">
    <property type="term" value="C:nucleus"/>
    <property type="evidence" value="ECO:0007669"/>
    <property type="project" value="TreeGrafter"/>
</dbReference>
<feature type="compositionally biased region" description="Acidic residues" evidence="3">
    <location>
        <begin position="120"/>
        <end position="149"/>
    </location>
</feature>
<keyword evidence="6" id="KW-1185">Reference proteome</keyword>
<organism evidence="5 6">
    <name type="scientific">Branchiostoma lanceolatum</name>
    <name type="common">Common lancelet</name>
    <name type="synonym">Amphioxus lanceolatum</name>
    <dbReference type="NCBI Taxonomy" id="7740"/>
    <lineage>
        <taxon>Eukaryota</taxon>
        <taxon>Metazoa</taxon>
        <taxon>Chordata</taxon>
        <taxon>Cephalochordata</taxon>
        <taxon>Leptocardii</taxon>
        <taxon>Amphioxiformes</taxon>
        <taxon>Branchiostomatidae</taxon>
        <taxon>Branchiostoma</taxon>
    </lineage>
</organism>
<evidence type="ECO:0000313" key="5">
    <source>
        <dbReference type="EMBL" id="CAH1243220.1"/>
    </source>
</evidence>
<protein>
    <submittedName>
        <fullName evidence="5">BIRC6 protein</fullName>
    </submittedName>
</protein>
<sequence length="1168" mass="130544">MAACRETSLSNILVEEFEKWREETQDDSIFLLEAGMDEDESGVMNLLLGGEHEFRLRCPPGYPHHEENFFVESHSSVRMWCNALNEYLLDAPVRLTLSNVLNKASSLHHSDRNELSSSDVEMDMSEEEDEEIEEEQEESHEETMLSDDDSTFTTEWELAIARKKKRWTQREAEIREQLKRAKATGPTTTELGAIQASGQDKEQAKQIFTSNAAFGILANDLVKILEAEKELGFSAEPIDDNIYQWCVKLYNFAEKSTISRDLAVIQDRFGYSYIQLQLDFAIDLYPFYPPLVKVIRPRLQDAMMQRVTNMEMLKLSYWDPAKDMKTVLLEMKDMLQRWARIDVDSPRNDSVRYPNGSYVDIEHHLLRLALVSEVNPRANTRYAIEITKPASKAIRQSSKLKSLLGFGVPSTSGKKEKQYWKPGTGYGHGNVSRPGQMAGWDVNAYIAAQKEKDKQIEAVLEKIHQELRKLFVEHCPYIHSTKSTVPAIPLREGHGVTDLNSTCSSSTGSVKTECNSFPNESAIATASSSSASSANASPKSCKPFCPISMVCKPSCSQSICEQLCTVTDPCCSSSPGGDSKKKCTRPDTPIIKSCNAAGEASTSQLHRNASGTADSSTSASTPCTPSTSAETCKVKQDYMASSSGVSSGTDVSLQNYEDRLLAWGNLLVENGAIDPITDMFVILEGSALVPFIETHLKADSFLEIGRHVAVYKGIVDIIREIACIPQLVKLLCALPDQDKSVYLLLEGLEQKARTMLQHMHKAANGSIPKKPEKVEPEPMQPFKYVPLPIGEFYPWDNQYMIAIEQSKPLDISHMSSVVEKTAEEKLAREFIILYRQVADAVRRHGEAQLARDAAVAAQASAQEAQIECTPDITAIASTSAIAKSPEKITTSMEETYKKDLKEMQFDNFEFPLEGSSAHHYSTLYNKFTKPIHAQIVRIAQEFSSLSSSLPLELSSSIFVRVDDEKMNLMQALITGPEGTPYSGGCYQFDIFFPPNYPKVPPQVNLQTTGGGTVRFNPNLYSCGKVCLSLLGTWEGQQGEQWNETSSVLQVLVSIQSLILVPEPFFNEPGYEQEIGTDTGKRHSREYNADVRVNNIKHAIISQIQKPPPAFENVIKAHFFIKKEWLMKEFEDILKESPKDKKLSRALQDLKSEFKKLQKPQVASDPDSK</sequence>
<evidence type="ECO:0000256" key="2">
    <source>
        <dbReference type="ARBA" id="ARBA00022786"/>
    </source>
</evidence>
<feature type="compositionally biased region" description="Low complexity" evidence="3">
    <location>
        <begin position="609"/>
        <end position="628"/>
    </location>
</feature>
<dbReference type="FunFam" id="3.10.110.10:FF:000159">
    <property type="entry name" value="Putative ubiquitin-conjugating enzyme E2 24"/>
    <property type="match status" value="1"/>
</dbReference>
<dbReference type="InterPro" id="IPR016135">
    <property type="entry name" value="UBQ-conjugating_enzyme/RWD"/>
</dbReference>
<keyword evidence="2" id="KW-0833">Ubl conjugation pathway</keyword>
<dbReference type="InterPro" id="IPR000608">
    <property type="entry name" value="UBC"/>
</dbReference>
<dbReference type="GO" id="GO:0004869">
    <property type="term" value="F:cysteine-type endopeptidase inhibitor activity"/>
    <property type="evidence" value="ECO:0007669"/>
    <property type="project" value="TreeGrafter"/>
</dbReference>
<evidence type="ECO:0000259" key="4">
    <source>
        <dbReference type="PROSITE" id="PS50127"/>
    </source>
</evidence>
<dbReference type="PANTHER" id="PTHR46116">
    <property type="entry name" value="(E3-INDEPENDENT) E2 UBIQUITIN-CONJUGATING ENZYME"/>
    <property type="match status" value="1"/>
</dbReference>
<dbReference type="OrthoDB" id="1926878at2759"/>
<dbReference type="SMART" id="SM00212">
    <property type="entry name" value="UBCc"/>
    <property type="match status" value="1"/>
</dbReference>
<dbReference type="GO" id="GO:0016740">
    <property type="term" value="F:transferase activity"/>
    <property type="evidence" value="ECO:0007669"/>
    <property type="project" value="UniProtKB-KW"/>
</dbReference>
<name>A0A8J9YWQ2_BRALA</name>
<dbReference type="CDD" id="cd23802">
    <property type="entry name" value="UBCc_UBE2Q"/>
    <property type="match status" value="1"/>
</dbReference>
<dbReference type="GO" id="GO:0043066">
    <property type="term" value="P:negative regulation of apoptotic process"/>
    <property type="evidence" value="ECO:0007669"/>
    <property type="project" value="TreeGrafter"/>
</dbReference>
<dbReference type="EMBL" id="OV696698">
    <property type="protein sequence ID" value="CAH1243220.1"/>
    <property type="molecule type" value="Genomic_DNA"/>
</dbReference>
<keyword evidence="1" id="KW-0808">Transferase</keyword>
<feature type="region of interest" description="Disordered" evidence="3">
    <location>
        <begin position="106"/>
        <end position="149"/>
    </location>
</feature>
<dbReference type="SUPFAM" id="SSF54495">
    <property type="entry name" value="UBC-like"/>
    <property type="match status" value="2"/>
</dbReference>
<gene>
    <name evidence="5" type="primary">BIRC6</name>
    <name evidence="5" type="ORF">BLAG_LOCUS6288</name>
</gene>
<dbReference type="Gene3D" id="3.10.110.10">
    <property type="entry name" value="Ubiquitin Conjugating Enzyme"/>
    <property type="match status" value="2"/>
</dbReference>
<proteinExistence type="predicted"/>
<dbReference type="Proteomes" id="UP000838412">
    <property type="component" value="Chromosome 13"/>
</dbReference>
<feature type="domain" description="UBC core" evidence="4">
    <location>
        <begin position="933"/>
        <end position="1099"/>
    </location>
</feature>
<evidence type="ECO:0000256" key="1">
    <source>
        <dbReference type="ARBA" id="ARBA00022679"/>
    </source>
</evidence>
<evidence type="ECO:0000256" key="3">
    <source>
        <dbReference type="SAM" id="MobiDB-lite"/>
    </source>
</evidence>
<dbReference type="CDD" id="cd23810">
    <property type="entry name" value="UBCc_BIRC6"/>
    <property type="match status" value="1"/>
</dbReference>
<accession>A0A8J9YWQ2</accession>
<dbReference type="AlphaFoldDB" id="A0A8J9YWQ2"/>
<evidence type="ECO:0000313" key="6">
    <source>
        <dbReference type="Proteomes" id="UP000838412"/>
    </source>
</evidence>
<dbReference type="PROSITE" id="PS50127">
    <property type="entry name" value="UBC_2"/>
    <property type="match status" value="1"/>
</dbReference>